<proteinExistence type="predicted"/>
<gene>
    <name evidence="2" type="ORF">PM3016_4320</name>
</gene>
<dbReference type="AlphaFoldDB" id="H6NP16"/>
<protein>
    <submittedName>
        <fullName evidence="2">Uncharacterized protein</fullName>
    </submittedName>
</protein>
<dbReference type="HOGENOM" id="CLU_3082663_0_0_9"/>
<dbReference type="KEGG" id="pmq:PM3016_4320"/>
<evidence type="ECO:0000256" key="1">
    <source>
        <dbReference type="SAM" id="Phobius"/>
    </source>
</evidence>
<keyword evidence="3" id="KW-1185">Reference proteome</keyword>
<keyword evidence="1" id="KW-0472">Membrane</keyword>
<keyword evidence="1" id="KW-0812">Transmembrane</keyword>
<evidence type="ECO:0000313" key="3">
    <source>
        <dbReference type="Proteomes" id="UP000007523"/>
    </source>
</evidence>
<name>H6NP16_9BACL</name>
<reference evidence="2 3" key="1">
    <citation type="journal article" date="2012" name="J. Bacteriol.">
        <title>Complete Genome Sequence of Paenibacillus mucilaginosus 3016, a Bacterium Functional as Microbial Fertilizer.</title>
        <authorList>
            <person name="Ma M."/>
            <person name="Wang Z."/>
            <person name="Li L."/>
            <person name="Jiang X."/>
            <person name="Guan D."/>
            <person name="Cao F."/>
            <person name="Chen H."/>
            <person name="Wang X."/>
            <person name="Shen D."/>
            <person name="Du B."/>
            <person name="Li J."/>
        </authorList>
    </citation>
    <scope>NUCLEOTIDE SEQUENCE [LARGE SCALE GENOMIC DNA]</scope>
    <source>
        <strain evidence="2 3">3016</strain>
    </source>
</reference>
<sequence length="52" mass="6129">MGVYLTERPRLRLIGLRIETVLSETREQRMIPRLSFFGVISSWWILVIDGSH</sequence>
<dbReference type="Proteomes" id="UP000007523">
    <property type="component" value="Chromosome"/>
</dbReference>
<dbReference type="STRING" id="1116391.PM3016_4320"/>
<accession>H6NP16</accession>
<dbReference type="EMBL" id="CP003235">
    <property type="protein sequence ID" value="AFC31090.1"/>
    <property type="molecule type" value="Genomic_DNA"/>
</dbReference>
<keyword evidence="1" id="KW-1133">Transmembrane helix</keyword>
<organism evidence="2 3">
    <name type="scientific">Paenibacillus mucilaginosus 3016</name>
    <dbReference type="NCBI Taxonomy" id="1116391"/>
    <lineage>
        <taxon>Bacteria</taxon>
        <taxon>Bacillati</taxon>
        <taxon>Bacillota</taxon>
        <taxon>Bacilli</taxon>
        <taxon>Bacillales</taxon>
        <taxon>Paenibacillaceae</taxon>
        <taxon>Paenibacillus</taxon>
    </lineage>
</organism>
<evidence type="ECO:0000313" key="2">
    <source>
        <dbReference type="EMBL" id="AFC31090.1"/>
    </source>
</evidence>
<feature type="transmembrane region" description="Helical" evidence="1">
    <location>
        <begin position="30"/>
        <end position="48"/>
    </location>
</feature>